<accession>A0AAU9JZM0</accession>
<organism evidence="2 3">
    <name type="scientific">Blepharisma stoltei</name>
    <dbReference type="NCBI Taxonomy" id="1481888"/>
    <lineage>
        <taxon>Eukaryota</taxon>
        <taxon>Sar</taxon>
        <taxon>Alveolata</taxon>
        <taxon>Ciliophora</taxon>
        <taxon>Postciliodesmatophora</taxon>
        <taxon>Heterotrichea</taxon>
        <taxon>Heterotrichida</taxon>
        <taxon>Blepharismidae</taxon>
        <taxon>Blepharisma</taxon>
    </lineage>
</organism>
<reference evidence="2" key="1">
    <citation type="submission" date="2021-09" db="EMBL/GenBank/DDBJ databases">
        <authorList>
            <consortium name="AG Swart"/>
            <person name="Singh M."/>
            <person name="Singh A."/>
            <person name="Seah K."/>
            <person name="Emmerich C."/>
        </authorList>
    </citation>
    <scope>NUCLEOTIDE SEQUENCE</scope>
    <source>
        <strain evidence="2">ATCC30299</strain>
    </source>
</reference>
<dbReference type="AlphaFoldDB" id="A0AAU9JZM0"/>
<evidence type="ECO:0000313" key="3">
    <source>
        <dbReference type="Proteomes" id="UP001162131"/>
    </source>
</evidence>
<keyword evidence="3" id="KW-1185">Reference proteome</keyword>
<dbReference type="EMBL" id="CAJZBQ010000056">
    <property type="protein sequence ID" value="CAG9333109.1"/>
    <property type="molecule type" value="Genomic_DNA"/>
</dbReference>
<dbReference type="Proteomes" id="UP001162131">
    <property type="component" value="Unassembled WGS sequence"/>
</dbReference>
<dbReference type="InterPro" id="IPR013887">
    <property type="entry name" value="UPF0592"/>
</dbReference>
<feature type="compositionally biased region" description="Low complexity" evidence="1">
    <location>
        <begin position="1"/>
        <end position="17"/>
    </location>
</feature>
<dbReference type="PANTHER" id="PTHR35397:SF1">
    <property type="entry name" value="ARMADILLO-LIKE HELICAL DOMAIN-CONTAINING PROTEIN"/>
    <property type="match status" value="1"/>
</dbReference>
<sequence>MGNCCAPAKSKPALLPPETKQTIPDEPDNEPKINFKACISKIKVNGLGVKKAAIKIRFDKLDFNLEERTASEDVIKWSEENKFDYSTSLARMDHSLMKIWIIAEKKVIASSELKISSIINGPIHTSLSLEDRGKPKGRISFNVEMLEETLLMIAAKHINCQLEDDATGRYSASIKFMSNFTKESPHSDISDKPKWNFYDENPEASPTLQFGATIKTVRDASIQIRIYKHHKSGPALVAECWVGFTKLFREEMENIYRTESYYGSSEGTLSTLDFNKIKNAYNKTHLKTFKEELWLSGRRAGEVSGSLKIACLPVFQQLISGVNTEKGYQVQSSHFTPQMGKASGKLPKEIERIIELTAKIKESVNMKSKRGNPVLNDKNVFREKKLNFDELCKILTSSKRESMVCFTYTGEKNILKAQNYLIDLGMHLAEYAELVMYDIKPYYFKSLMCLIRRGELDIGYLSLQDNDPTLLPQKIDVAVRYLTLFHKMLKLAFSRMVFKGIDQMTQEYVECMLVLGWFRVPQFRAVMVETLKKKSYHHIDEWRGTEIDLDSDSETSSELVSVIDWPSLFYKLLPSEIKIEPMIAYLNDQVWINKIEKRGVAFLRFLEGWAEHVNKQFVVQHILWSSIPGYPVLLKCFLLEMKEREITEYPEALISAACKLLYNPKLISVMVRIIFGKTNVFDYQAVQESYNVLGKLFTAVYSYGWFLPPTFDSSFFLKGLKITIEHEIGLSVAKAISFLYYHYHMIRGHMREELLLHYILEDQFMRLFCHWCVDVRRMICYFFVFRVLSLESFSFEPEDDVKLNKKIARKLKKNLRNIRELANEEEATYIDKALVEYEAVYKEYEEWKNLLPEKFGNDQLFGVSDEFPYPIVVVKLNFVDLAERQIEDEW</sequence>
<protein>
    <submittedName>
        <fullName evidence="2">Uncharacterized protein</fullName>
    </submittedName>
</protein>
<feature type="region of interest" description="Disordered" evidence="1">
    <location>
        <begin position="1"/>
        <end position="29"/>
    </location>
</feature>
<dbReference type="Pfam" id="PF08578">
    <property type="entry name" value="DUF1765"/>
    <property type="match status" value="1"/>
</dbReference>
<evidence type="ECO:0000256" key="1">
    <source>
        <dbReference type="SAM" id="MobiDB-lite"/>
    </source>
</evidence>
<dbReference type="PANTHER" id="PTHR35397">
    <property type="entry name" value="C2 DOMAIN-CONTAINING PROTEIN-RELATED"/>
    <property type="match status" value="1"/>
</dbReference>
<proteinExistence type="predicted"/>
<evidence type="ECO:0000313" key="2">
    <source>
        <dbReference type="EMBL" id="CAG9333109.1"/>
    </source>
</evidence>
<comment type="caution">
    <text evidence="2">The sequence shown here is derived from an EMBL/GenBank/DDBJ whole genome shotgun (WGS) entry which is preliminary data.</text>
</comment>
<name>A0AAU9JZM0_9CILI</name>
<gene>
    <name evidence="2" type="ORF">BSTOLATCC_MIC57929</name>
</gene>